<dbReference type="CDD" id="cd06224">
    <property type="entry name" value="REM"/>
    <property type="match status" value="1"/>
</dbReference>
<dbReference type="InterPro" id="IPR000651">
    <property type="entry name" value="Ras-like_Gua-exchang_fac_N"/>
</dbReference>
<dbReference type="CDD" id="cd00174">
    <property type="entry name" value="SH3"/>
    <property type="match status" value="1"/>
</dbReference>
<feature type="compositionally biased region" description="Pro residues" evidence="5">
    <location>
        <begin position="199"/>
        <end position="212"/>
    </location>
</feature>
<organism evidence="9 10">
    <name type="scientific">Rickenella mellea</name>
    <dbReference type="NCBI Taxonomy" id="50990"/>
    <lineage>
        <taxon>Eukaryota</taxon>
        <taxon>Fungi</taxon>
        <taxon>Dikarya</taxon>
        <taxon>Basidiomycota</taxon>
        <taxon>Agaricomycotina</taxon>
        <taxon>Agaricomycetes</taxon>
        <taxon>Hymenochaetales</taxon>
        <taxon>Rickenellaceae</taxon>
        <taxon>Rickenella</taxon>
    </lineage>
</organism>
<dbReference type="InterPro" id="IPR036028">
    <property type="entry name" value="SH3-like_dom_sf"/>
</dbReference>
<feature type="region of interest" description="Disordered" evidence="5">
    <location>
        <begin position="522"/>
        <end position="541"/>
    </location>
</feature>
<dbReference type="Pfam" id="PF00618">
    <property type="entry name" value="RasGEF_N"/>
    <property type="match status" value="1"/>
</dbReference>
<keyword evidence="2 3" id="KW-0344">Guanine-nucleotide releasing factor</keyword>
<evidence type="ECO:0000256" key="5">
    <source>
        <dbReference type="SAM" id="MobiDB-lite"/>
    </source>
</evidence>
<dbReference type="GO" id="GO:0005886">
    <property type="term" value="C:plasma membrane"/>
    <property type="evidence" value="ECO:0007669"/>
    <property type="project" value="TreeGrafter"/>
</dbReference>
<feature type="compositionally biased region" description="Polar residues" evidence="5">
    <location>
        <begin position="179"/>
        <end position="195"/>
    </location>
</feature>
<evidence type="ECO:0000259" key="6">
    <source>
        <dbReference type="PROSITE" id="PS50002"/>
    </source>
</evidence>
<proteinExistence type="predicted"/>
<keyword evidence="10" id="KW-1185">Reference proteome</keyword>
<dbReference type="Gene3D" id="1.10.840.10">
    <property type="entry name" value="Ras guanine-nucleotide exchange factors catalytic domain"/>
    <property type="match status" value="1"/>
</dbReference>
<dbReference type="GO" id="GO:0007265">
    <property type="term" value="P:Ras protein signal transduction"/>
    <property type="evidence" value="ECO:0007669"/>
    <property type="project" value="TreeGrafter"/>
</dbReference>
<evidence type="ECO:0000313" key="10">
    <source>
        <dbReference type="Proteomes" id="UP000294933"/>
    </source>
</evidence>
<dbReference type="InterPro" id="IPR001895">
    <property type="entry name" value="RASGEF_cat_dom"/>
</dbReference>
<dbReference type="STRING" id="50990.A0A4Y7QFI8"/>
<accession>A0A4Y7QFI8</accession>
<dbReference type="PANTHER" id="PTHR23113:SF368">
    <property type="entry name" value="CELL DIVISION CONTROL PROTEIN 25"/>
    <property type="match status" value="1"/>
</dbReference>
<feature type="compositionally biased region" description="Low complexity" evidence="5">
    <location>
        <begin position="744"/>
        <end position="762"/>
    </location>
</feature>
<feature type="compositionally biased region" description="Low complexity" evidence="5">
    <location>
        <begin position="213"/>
        <end position="222"/>
    </location>
</feature>
<evidence type="ECO:0000256" key="3">
    <source>
        <dbReference type="PROSITE-ProRule" id="PRU00168"/>
    </source>
</evidence>
<keyword evidence="1 4" id="KW-0728">SH3 domain</keyword>
<feature type="region of interest" description="Disordered" evidence="5">
    <location>
        <begin position="318"/>
        <end position="343"/>
    </location>
</feature>
<reference evidence="9 10" key="1">
    <citation type="submission" date="2018-06" db="EMBL/GenBank/DDBJ databases">
        <title>A transcriptomic atlas of mushroom development highlights an independent origin of complex multicellularity.</title>
        <authorList>
            <consortium name="DOE Joint Genome Institute"/>
            <person name="Krizsan K."/>
            <person name="Almasi E."/>
            <person name="Merenyi Z."/>
            <person name="Sahu N."/>
            <person name="Viragh M."/>
            <person name="Koszo T."/>
            <person name="Mondo S."/>
            <person name="Kiss B."/>
            <person name="Balint B."/>
            <person name="Kues U."/>
            <person name="Barry K."/>
            <person name="Hegedus J.C."/>
            <person name="Henrissat B."/>
            <person name="Johnson J."/>
            <person name="Lipzen A."/>
            <person name="Ohm R."/>
            <person name="Nagy I."/>
            <person name="Pangilinan J."/>
            <person name="Yan J."/>
            <person name="Xiong Y."/>
            <person name="Grigoriev I.V."/>
            <person name="Hibbett D.S."/>
            <person name="Nagy L.G."/>
        </authorList>
    </citation>
    <scope>NUCLEOTIDE SEQUENCE [LARGE SCALE GENOMIC DNA]</scope>
    <source>
        <strain evidence="9 10">SZMC22713</strain>
    </source>
</reference>
<dbReference type="VEuPathDB" id="FungiDB:BD410DRAFT_783498"/>
<dbReference type="Gene3D" id="1.20.870.10">
    <property type="entry name" value="Son of sevenless (SoS) protein Chain: S domain 1"/>
    <property type="match status" value="1"/>
</dbReference>
<feature type="compositionally biased region" description="Polar residues" evidence="5">
    <location>
        <begin position="522"/>
        <end position="533"/>
    </location>
</feature>
<dbReference type="SMART" id="SM00326">
    <property type="entry name" value="SH3"/>
    <property type="match status" value="1"/>
</dbReference>
<dbReference type="PROSITE" id="PS50002">
    <property type="entry name" value="SH3"/>
    <property type="match status" value="1"/>
</dbReference>
<dbReference type="OrthoDB" id="10255964at2759"/>
<dbReference type="PROSITE" id="PS50009">
    <property type="entry name" value="RASGEF_CAT"/>
    <property type="match status" value="1"/>
</dbReference>
<evidence type="ECO:0000256" key="2">
    <source>
        <dbReference type="ARBA" id="ARBA00022658"/>
    </source>
</evidence>
<dbReference type="PANTHER" id="PTHR23113">
    <property type="entry name" value="GUANINE NUCLEOTIDE EXCHANGE FACTOR"/>
    <property type="match status" value="1"/>
</dbReference>
<dbReference type="InterPro" id="IPR036964">
    <property type="entry name" value="RASGEF_cat_dom_sf"/>
</dbReference>
<gene>
    <name evidence="9" type="ORF">BD410DRAFT_783498</name>
</gene>
<name>A0A4Y7QFI8_9AGAM</name>
<dbReference type="InterPro" id="IPR023578">
    <property type="entry name" value="Ras_GEF_dom_sf"/>
</dbReference>
<dbReference type="InterPro" id="IPR008937">
    <property type="entry name" value="Ras-like_GEF"/>
</dbReference>
<protein>
    <submittedName>
        <fullName evidence="9">Ras GEF</fullName>
    </submittedName>
</protein>
<dbReference type="SMART" id="SM00147">
    <property type="entry name" value="RasGEF"/>
    <property type="match status" value="1"/>
</dbReference>
<evidence type="ECO:0000259" key="7">
    <source>
        <dbReference type="PROSITE" id="PS50009"/>
    </source>
</evidence>
<dbReference type="InterPro" id="IPR001452">
    <property type="entry name" value="SH3_domain"/>
</dbReference>
<feature type="compositionally biased region" description="Pro residues" evidence="5">
    <location>
        <begin position="240"/>
        <end position="254"/>
    </location>
</feature>
<dbReference type="Proteomes" id="UP000294933">
    <property type="component" value="Unassembled WGS sequence"/>
</dbReference>
<evidence type="ECO:0000259" key="8">
    <source>
        <dbReference type="PROSITE" id="PS50212"/>
    </source>
</evidence>
<feature type="region of interest" description="Disordered" evidence="5">
    <location>
        <begin position="145"/>
        <end position="277"/>
    </location>
</feature>
<dbReference type="Gene3D" id="2.30.30.40">
    <property type="entry name" value="SH3 Domains"/>
    <property type="match status" value="1"/>
</dbReference>
<feature type="domain" description="N-terminal Ras-GEF" evidence="8">
    <location>
        <begin position="385"/>
        <end position="520"/>
    </location>
</feature>
<feature type="domain" description="SH3" evidence="6">
    <location>
        <begin position="15"/>
        <end position="74"/>
    </location>
</feature>
<dbReference type="AlphaFoldDB" id="A0A4Y7QFI8"/>
<evidence type="ECO:0000313" key="9">
    <source>
        <dbReference type="EMBL" id="TDL26433.1"/>
    </source>
</evidence>
<feature type="domain" description="Ras-GEF" evidence="7">
    <location>
        <begin position="551"/>
        <end position="825"/>
    </location>
</feature>
<dbReference type="Pfam" id="PF00018">
    <property type="entry name" value="SH3_1"/>
    <property type="match status" value="1"/>
</dbReference>
<dbReference type="Pfam" id="PF00617">
    <property type="entry name" value="RasGEF"/>
    <property type="match status" value="1"/>
</dbReference>
<dbReference type="EMBL" id="ML170161">
    <property type="protein sequence ID" value="TDL26433.1"/>
    <property type="molecule type" value="Genomic_DNA"/>
</dbReference>
<dbReference type="SUPFAM" id="SSF50044">
    <property type="entry name" value="SH3-domain"/>
    <property type="match status" value="1"/>
</dbReference>
<sequence length="841" mass="92940">MSASSRSPPTSHPNWRISFVLCLYDFKSADPDHLPFKKNEILEIVKQEDSGWWAALRDDKIGWVPSAFLAQLTDDMADILRGMPEELRVPEYDAEVLYNSAPVSNLAQPFNGAISPDTPNARMDDWLSVDELGGKAQYIQVNPPSYLSGRNYPDDVPHFSALSPQSPPHSDGQDAYSIISETSELSPAHSTTQLWQARPCPPSPSTPMPQPQTQPQSLPTTSNSNSRPNLKISPLMINKPTPPTPAVKNPPTPASPAKRPLLSRSRSDSAPSLLANNRLSRRRPIMLDDHSSLSNLSSYIDSDSPTAAQLTTPDLYKSFESPEGLRSPSSVLKSPSSLKSHRSDKVKQLTGDDDAQAFHNAKLAQASLPWYLRPSYSAEDIKLEYDGGVRAGTLTALIERLTVDPLTFSQETALRHVFLTTFRTFATADEVFDIFIERYQMDHPPQLTTEEFQEWKEKKLRRVQKRVLSIFSMWIEEHHMLRDDPQIVPRLRDFLVLVISPPSLALTSKLMLQELDRRVNGQIQSNPSGAATSNKKRKPKPVKTNDLLRMDVLDLAQQLTLYEHRLYSEIRAPECLMWPKTQKGDSVANLVAFCATHDKLAAWVKMSVLANDGLGKRADSIDFWIRIAEKCRVMNNLSSLSAISAALSSTVLARLHLTWAHVGRSSHLEPLTKLNEPTSNFTAYRTLYQSIEGPCVPFIGMFLSDLLHVQDSLKDTVTFPTAGTPPTASAASASSSSLNLASPGASSISSTTSGGSTSTGPPLINFTKRHKLYDAVHAILRHQSKPYAAVIENPQTLGFIEMQLGIAAGKDPAAFWTRSQDLQLNEVAQADIRKGLEAAGF</sequence>
<dbReference type="SUPFAM" id="SSF48366">
    <property type="entry name" value="Ras GEF"/>
    <property type="match status" value="1"/>
</dbReference>
<dbReference type="SMART" id="SM00229">
    <property type="entry name" value="RasGEFN"/>
    <property type="match status" value="1"/>
</dbReference>
<dbReference type="PROSITE" id="PS50212">
    <property type="entry name" value="RASGEF_NTER"/>
    <property type="match status" value="1"/>
</dbReference>
<evidence type="ECO:0000256" key="4">
    <source>
        <dbReference type="PROSITE-ProRule" id="PRU00192"/>
    </source>
</evidence>
<feature type="region of interest" description="Disordered" evidence="5">
    <location>
        <begin position="744"/>
        <end position="763"/>
    </location>
</feature>
<evidence type="ECO:0000256" key="1">
    <source>
        <dbReference type="ARBA" id="ARBA00022443"/>
    </source>
</evidence>
<feature type="compositionally biased region" description="Low complexity" evidence="5">
    <location>
        <begin position="327"/>
        <end position="338"/>
    </location>
</feature>
<dbReference type="GO" id="GO:0005085">
    <property type="term" value="F:guanyl-nucleotide exchange factor activity"/>
    <property type="evidence" value="ECO:0007669"/>
    <property type="project" value="UniProtKB-KW"/>
</dbReference>